<dbReference type="RefSeq" id="WP_023950901.1">
    <property type="nucleotide sequence ID" value="NZ_AYSV01000079.1"/>
</dbReference>
<feature type="signal peptide" evidence="4">
    <location>
        <begin position="1"/>
        <end position="24"/>
    </location>
</feature>
<gene>
    <name evidence="5" type="ORF">V757_06385</name>
</gene>
<feature type="chain" id="PRO_5004769069" evidence="4">
    <location>
        <begin position="25"/>
        <end position="207"/>
    </location>
</feature>
<dbReference type="AlphaFoldDB" id="V8G5L9"/>
<keyword evidence="1" id="KW-0677">Repeat</keyword>
<keyword evidence="6" id="KW-1185">Reference proteome</keyword>
<feature type="repeat" description="ANK" evidence="3">
    <location>
        <begin position="88"/>
        <end position="116"/>
    </location>
</feature>
<dbReference type="Pfam" id="PF12796">
    <property type="entry name" value="Ank_2"/>
    <property type="match status" value="2"/>
</dbReference>
<protein>
    <submittedName>
        <fullName evidence="5">Ankyrin</fullName>
    </submittedName>
</protein>
<dbReference type="GO" id="GO:0085020">
    <property type="term" value="P:protein K6-linked ubiquitination"/>
    <property type="evidence" value="ECO:0007669"/>
    <property type="project" value="TreeGrafter"/>
</dbReference>
<comment type="caution">
    <text evidence="5">The sequence shown here is derived from an EMBL/GenBank/DDBJ whole genome shotgun (WGS) entry which is preliminary data.</text>
</comment>
<dbReference type="PANTHER" id="PTHR24171:SF8">
    <property type="entry name" value="BRCA1-ASSOCIATED RING DOMAIN PROTEIN 1"/>
    <property type="match status" value="1"/>
</dbReference>
<organism evidence="5 6">
    <name type="scientific">Pelistega indica</name>
    <dbReference type="NCBI Taxonomy" id="1414851"/>
    <lineage>
        <taxon>Bacteria</taxon>
        <taxon>Pseudomonadati</taxon>
        <taxon>Pseudomonadota</taxon>
        <taxon>Betaproteobacteria</taxon>
        <taxon>Burkholderiales</taxon>
        <taxon>Alcaligenaceae</taxon>
        <taxon>Pelistega</taxon>
    </lineage>
</organism>
<dbReference type="InterPro" id="IPR002110">
    <property type="entry name" value="Ankyrin_rpt"/>
</dbReference>
<evidence type="ECO:0000256" key="1">
    <source>
        <dbReference type="ARBA" id="ARBA00022737"/>
    </source>
</evidence>
<keyword evidence="4" id="KW-0732">Signal</keyword>
<evidence type="ECO:0000313" key="5">
    <source>
        <dbReference type="EMBL" id="ETD71710.1"/>
    </source>
</evidence>
<evidence type="ECO:0000256" key="3">
    <source>
        <dbReference type="PROSITE-ProRule" id="PRU00023"/>
    </source>
</evidence>
<dbReference type="InterPro" id="IPR036770">
    <property type="entry name" value="Ankyrin_rpt-contain_sf"/>
</dbReference>
<dbReference type="PROSITE" id="PS50088">
    <property type="entry name" value="ANK_REPEAT"/>
    <property type="match status" value="3"/>
</dbReference>
<reference evidence="5 6" key="1">
    <citation type="submission" date="2013-11" db="EMBL/GenBank/DDBJ databases">
        <title>Genomic analysis of Pelistega sp. HM-7.</title>
        <authorList>
            <person name="Kumbhare S.V."/>
            <person name="Shetty S.A."/>
            <person name="Sharma O."/>
            <person name="Dhotre D.P."/>
        </authorList>
    </citation>
    <scope>NUCLEOTIDE SEQUENCE [LARGE SCALE GENOMIC DNA]</scope>
    <source>
        <strain evidence="5 6">HM-7</strain>
    </source>
</reference>
<dbReference type="EMBL" id="AYSV01000079">
    <property type="protein sequence ID" value="ETD71710.1"/>
    <property type="molecule type" value="Genomic_DNA"/>
</dbReference>
<dbReference type="SMART" id="SM00248">
    <property type="entry name" value="ANK"/>
    <property type="match status" value="4"/>
</dbReference>
<keyword evidence="2 3" id="KW-0040">ANK repeat</keyword>
<dbReference type="PROSITE" id="PS50297">
    <property type="entry name" value="ANK_REP_REGION"/>
    <property type="match status" value="3"/>
</dbReference>
<dbReference type="GO" id="GO:0004842">
    <property type="term" value="F:ubiquitin-protein transferase activity"/>
    <property type="evidence" value="ECO:0007669"/>
    <property type="project" value="TreeGrafter"/>
</dbReference>
<dbReference type="PRINTS" id="PR01415">
    <property type="entry name" value="ANKYRIN"/>
</dbReference>
<accession>V8G5L9</accession>
<dbReference type="Proteomes" id="UP000018766">
    <property type="component" value="Unassembled WGS sequence"/>
</dbReference>
<sequence length="207" mass="22681">MKKHLFKTGLMAMALTLTSQTVWADWWNDVKNNRYDTIEKELANGQDPNELNKEGHPAIIYAVREDSKDAYMLLAKNPKTDVNLANKFDETPLMYAAIIGDIDFAKALIQRGAKVNRLGWAPLHYAAANGKTKMVEFLLSQGAFPNAPSADGTSPIMMAVSSGKLDTVKVLLAAGADPKAINQVHKSAIDLARDQQKTSILKVLEGK</sequence>
<evidence type="ECO:0000256" key="4">
    <source>
        <dbReference type="SAM" id="SignalP"/>
    </source>
</evidence>
<proteinExistence type="predicted"/>
<feature type="repeat" description="ANK" evidence="3">
    <location>
        <begin position="118"/>
        <end position="150"/>
    </location>
</feature>
<name>V8G5L9_9BURK</name>
<dbReference type="Gene3D" id="1.25.40.20">
    <property type="entry name" value="Ankyrin repeat-containing domain"/>
    <property type="match status" value="1"/>
</dbReference>
<dbReference type="SUPFAM" id="SSF48403">
    <property type="entry name" value="Ankyrin repeat"/>
    <property type="match status" value="1"/>
</dbReference>
<evidence type="ECO:0000313" key="6">
    <source>
        <dbReference type="Proteomes" id="UP000018766"/>
    </source>
</evidence>
<dbReference type="PANTHER" id="PTHR24171">
    <property type="entry name" value="ANKYRIN REPEAT DOMAIN-CONTAINING PROTEIN 39-RELATED"/>
    <property type="match status" value="1"/>
</dbReference>
<evidence type="ECO:0000256" key="2">
    <source>
        <dbReference type="ARBA" id="ARBA00023043"/>
    </source>
</evidence>
<feature type="repeat" description="ANK" evidence="3">
    <location>
        <begin position="151"/>
        <end position="183"/>
    </location>
</feature>
<dbReference type="OrthoDB" id="198309at2"/>